<dbReference type="Gene3D" id="3.40.50.300">
    <property type="entry name" value="P-loop containing nucleotide triphosphate hydrolases"/>
    <property type="match status" value="1"/>
</dbReference>
<dbReference type="SUPFAM" id="SSF52540">
    <property type="entry name" value="P-loop containing nucleoside triphosphate hydrolases"/>
    <property type="match status" value="1"/>
</dbReference>
<dbReference type="EMBL" id="BQXO01000004">
    <property type="protein sequence ID" value="GKT06211.1"/>
    <property type="molecule type" value="Genomic_DNA"/>
</dbReference>
<gene>
    <name evidence="2" type="ORF">JCM31185_14980</name>
</gene>
<dbReference type="Pfam" id="PF07728">
    <property type="entry name" value="AAA_5"/>
    <property type="match status" value="1"/>
</dbReference>
<comment type="caution">
    <text evidence="2">The sequence shown here is derived from an EMBL/GenBank/DDBJ whole genome shotgun (WGS) entry which is preliminary data.</text>
</comment>
<feature type="domain" description="AAA+ ATPase" evidence="1">
    <location>
        <begin position="19"/>
        <end position="187"/>
    </location>
</feature>
<evidence type="ECO:0000259" key="1">
    <source>
        <dbReference type="SMART" id="SM00382"/>
    </source>
</evidence>
<evidence type="ECO:0000313" key="2">
    <source>
        <dbReference type="EMBL" id="GKT06211.1"/>
    </source>
</evidence>
<keyword evidence="3" id="KW-1185">Reference proteome</keyword>
<dbReference type="InterPro" id="IPR027417">
    <property type="entry name" value="P-loop_NTPase"/>
</dbReference>
<proteinExistence type="predicted"/>
<name>A0ABQ5JNZ1_9LACO</name>
<dbReference type="Proteomes" id="UP001628078">
    <property type="component" value="Unassembled WGS sequence"/>
</dbReference>
<sequence length="386" mass="42483">MLALSYQALKTVIPAIIEAGNVPNIVGEAGIGKSALVADVAASMGAKLFTTVVSLSEKGDLAIPVPPLTEASFVQTTSYGRLADVQYGYAHTLIELIQYAQTHPQQPIIWFLDEFNRGSQAVQSELMNLVLQRQINTLTLPQQVKLILAANPDATMNGFDDHFYGVTAGDDAIKDRTTRLVMQVNLDDWLQWAKQINDQGQANIDRRVQNYLREYPDDLRPLHPDADLYPTPRAWTRVANNLRALDGLSKPVQQAVQFEVILGDLGETVGSRFHAWLNQTLTVPELYEELDSPLPASLQTRFTQLSVAQQQALLVTAGMTEDFPLSQSVNAARLQALIQLLPIDGQVAVSTTLSQQPKWLAALQAADQAASRQLLQLVLRRINVGD</sequence>
<dbReference type="SMART" id="SM00382">
    <property type="entry name" value="AAA"/>
    <property type="match status" value="1"/>
</dbReference>
<dbReference type="InterPro" id="IPR003593">
    <property type="entry name" value="AAA+_ATPase"/>
</dbReference>
<protein>
    <submittedName>
        <fullName evidence="2">ATPase</fullName>
    </submittedName>
</protein>
<evidence type="ECO:0000313" key="3">
    <source>
        <dbReference type="Proteomes" id="UP001628078"/>
    </source>
</evidence>
<reference evidence="2 3" key="1">
    <citation type="submission" date="2022-03" db="EMBL/GenBank/DDBJ databases">
        <title>Draft genome sequence of Furfurilactobacillus curtus JCM 31185.</title>
        <authorList>
            <person name="Suzuki S."/>
            <person name="Endo A."/>
            <person name="Kajikawa A."/>
        </authorList>
    </citation>
    <scope>NUCLEOTIDE SEQUENCE [LARGE SCALE GENOMIC DNA]</scope>
    <source>
        <strain evidence="2 3">JCM 31185</strain>
    </source>
</reference>
<accession>A0ABQ5JNZ1</accession>
<dbReference type="InterPro" id="IPR011704">
    <property type="entry name" value="ATPase_dyneun-rel_AAA"/>
</dbReference>
<organism evidence="2 3">
    <name type="scientific">Furfurilactobacillus curtus</name>
    <dbReference type="NCBI Taxonomy" id="1746200"/>
    <lineage>
        <taxon>Bacteria</taxon>
        <taxon>Bacillati</taxon>
        <taxon>Bacillota</taxon>
        <taxon>Bacilli</taxon>
        <taxon>Lactobacillales</taxon>
        <taxon>Lactobacillaceae</taxon>
        <taxon>Furfurilactobacillus</taxon>
    </lineage>
</organism>